<sequence length="295" mass="32154">MEAAATPPDFGHAVQSRDETPSGDRIAIATSAYLVCLDRAGAELWRFDFGPSTGERANARTNCRFSLDGTAVWLYRPDLYSGHGEIDRWFALDAATGAILGDAALPTYGGHGGYHVVHPDGVHVLLEVGCGQDGSYLFKGWIDDGVMTSAPWPVADDPHQCDQRIAALSSDGGQVMAFEHDDAAVTFRDFPSGAVQWQIALQDFGFDLDSDQIETIFLWSGRYVDDRIAMVEFKGETGELDEDDEDEPAWAADGLGEWEDYRAYVAIDLQARRVLGPADADGAHTGDHPRFVPEP</sequence>
<evidence type="ECO:0000256" key="1">
    <source>
        <dbReference type="SAM" id="MobiDB-lite"/>
    </source>
</evidence>
<dbReference type="InterPro" id="IPR011047">
    <property type="entry name" value="Quinoprotein_ADH-like_sf"/>
</dbReference>
<comment type="caution">
    <text evidence="2">The sequence shown here is derived from an EMBL/GenBank/DDBJ whole genome shotgun (WGS) entry which is preliminary data.</text>
</comment>
<dbReference type="RefSeq" id="WP_270108751.1">
    <property type="nucleotide sequence ID" value="NZ_JAPZVP010000003.1"/>
</dbReference>
<accession>A0A9X3P6C6</accession>
<gene>
    <name evidence="2" type="ORF">O1R50_04805</name>
</gene>
<name>A0A9X3P6C6_9ACTN</name>
<dbReference type="EMBL" id="JAPZVP010000003">
    <property type="protein sequence ID" value="MDA1358929.1"/>
    <property type="molecule type" value="Genomic_DNA"/>
</dbReference>
<protein>
    <submittedName>
        <fullName evidence="2">Uncharacterized protein</fullName>
    </submittedName>
</protein>
<reference evidence="2" key="1">
    <citation type="submission" date="2022-12" db="EMBL/GenBank/DDBJ databases">
        <title>Gycomyces niveus sp.nov.,a novel actinomycete isolated from soil in Shouguan.</title>
        <authorList>
            <person name="Yang X."/>
        </authorList>
    </citation>
    <scope>NUCLEOTIDE SEQUENCE</scope>
    <source>
        <strain evidence="2">NEAU-A15</strain>
    </source>
</reference>
<keyword evidence="3" id="KW-1185">Reference proteome</keyword>
<dbReference type="Proteomes" id="UP001146067">
    <property type="component" value="Unassembled WGS sequence"/>
</dbReference>
<evidence type="ECO:0000313" key="2">
    <source>
        <dbReference type="EMBL" id="MDA1358929.1"/>
    </source>
</evidence>
<evidence type="ECO:0000313" key="3">
    <source>
        <dbReference type="Proteomes" id="UP001146067"/>
    </source>
</evidence>
<organism evidence="2 3">
    <name type="scientific">Glycomyces luteolus</name>
    <dbReference type="NCBI Taxonomy" id="2670330"/>
    <lineage>
        <taxon>Bacteria</taxon>
        <taxon>Bacillati</taxon>
        <taxon>Actinomycetota</taxon>
        <taxon>Actinomycetes</taxon>
        <taxon>Glycomycetales</taxon>
        <taxon>Glycomycetaceae</taxon>
        <taxon>Glycomyces</taxon>
    </lineage>
</organism>
<dbReference type="SUPFAM" id="SSF50998">
    <property type="entry name" value="Quinoprotein alcohol dehydrogenase-like"/>
    <property type="match status" value="1"/>
</dbReference>
<feature type="region of interest" description="Disordered" evidence="1">
    <location>
        <begin position="1"/>
        <end position="22"/>
    </location>
</feature>
<dbReference type="AlphaFoldDB" id="A0A9X3P6C6"/>
<proteinExistence type="predicted"/>